<evidence type="ECO:0000256" key="8">
    <source>
        <dbReference type="ARBA" id="ARBA00022884"/>
    </source>
</evidence>
<evidence type="ECO:0000256" key="9">
    <source>
        <dbReference type="SAM" id="MobiDB-lite"/>
    </source>
</evidence>
<feature type="region of interest" description="Disordered" evidence="9">
    <location>
        <begin position="458"/>
        <end position="479"/>
    </location>
</feature>
<dbReference type="GO" id="GO:0003724">
    <property type="term" value="F:RNA helicase activity"/>
    <property type="evidence" value="ECO:0007669"/>
    <property type="project" value="InterPro"/>
</dbReference>
<dbReference type="PROSITE" id="PS51194">
    <property type="entry name" value="HELICASE_CTER"/>
    <property type="match status" value="1"/>
</dbReference>
<name>A0A9W4SLH4_9GLOM</name>
<dbReference type="GO" id="GO:0003723">
    <property type="term" value="F:RNA binding"/>
    <property type="evidence" value="ECO:0007669"/>
    <property type="project" value="UniProtKB-KW"/>
</dbReference>
<dbReference type="Pfam" id="PF00270">
    <property type="entry name" value="DEAD"/>
    <property type="match status" value="1"/>
</dbReference>
<keyword evidence="4" id="KW-0547">Nucleotide-binding</keyword>
<dbReference type="PANTHER" id="PTHR12131:SF1">
    <property type="entry name" value="ATP-DEPENDENT RNA HELICASE SUPV3L1, MITOCHONDRIAL-RELATED"/>
    <property type="match status" value="1"/>
</dbReference>
<accession>A0A9W4SLH4</accession>
<evidence type="ECO:0000259" key="11">
    <source>
        <dbReference type="PROSITE" id="PS51194"/>
    </source>
</evidence>
<dbReference type="SMART" id="SM00487">
    <property type="entry name" value="DEXDc"/>
    <property type="match status" value="1"/>
</dbReference>
<evidence type="ECO:0000256" key="5">
    <source>
        <dbReference type="ARBA" id="ARBA00022801"/>
    </source>
</evidence>
<sequence length="1116" mass="126491">MSLTAMEPSKSRTTLEIVRDGPDGKIIGYKEIVVGEPNLTAKNSTSLLREPGAINHFVKGASSQFPFAPGGLESEVMVDTGTVININDKEVANISLNFEDDEILSIPPGFDRGLIFEDGQNRQIRVPKNKLTSLNITDMISNDENELAEFLEPLNESEYIRGVLNKESQENIEVVELAKDEETKKDITDVEDSVDNLLPTRASPLKGLGAASKANTAAVRKRNWAHDIDVNIELSNFEELVPEMAFNYPFELDTFQKQAIYHLESGCSIFVAAHTSAGKTAIAEYAIALSAKHMTRAIYTSPIKALSNQKYGEFKKNFEVGILTGDVQIHPESSCLIMTTEILRSMLYKGADLIRDVEFVIFDERGVVWEEVIIMLPAHVNLILLSATVPNTKEFADWVGRTKKKDIYVINTPKRPVPLEHYIYANKEIHKIVDENSKFLEQGYQEWKKAYDPAKKDMGLKGNTRGGRGGRGGRGSGTRSRAELLSSLDLCNAAEQSKICITIENSLKRLNGTNKDLSQVLKMKSWLKRGIAVHHSGLLPIIKEMVEKLFKDGLVKVLFATETFAMGVNMPARTVVFSGIKKHDREGLRELNPGEYTQMSGRAGRRNKDHTGVVIILPDRRDKIPEVSSLKNMILGKPTKLESQFRLTYNMILNLLRVRALRVEEMIKRSFSENASQKILPDQQEEFMKNEKSFSELKKLDCTICNRDINEYYDASTTIAKINHHLLEKIIINPLGLKVLSPGRVIVINSGSYRNVAAVILKSAPAGPKIDKSFWVFMLLDENTIQSEREGLAPLPVTRLSIPNPSSCTYKIEYLTYKNIGFITNYIINFDIYAIMEQNDQHEISNLMQELLRYATQNRINEYDWSKIKEYNFQLELIKKNKLMNELNSFHCIICPDLIEHYGHIHGERELKARIDDLKHTISDQNLELLPDYEQKIEVLKRLKYIDPNGTLQLKGHVACEINSADELVLTELILENEFKEYEPEEIVALLSCFVFQEKRFCDPNLTTKLMEGVETIKKFEKNIAKECDLNEDDIKINIGLVEVVYEWAKKEMDFKDITELTDVLEGSIVRCITRLDETCREVINAARMIGDSSLSKKMKEAQSSIKRDIITTKSL</sequence>
<evidence type="ECO:0000256" key="4">
    <source>
        <dbReference type="ARBA" id="ARBA00022741"/>
    </source>
</evidence>
<evidence type="ECO:0000313" key="13">
    <source>
        <dbReference type="Proteomes" id="UP001153678"/>
    </source>
</evidence>
<dbReference type="InterPro" id="IPR012961">
    <property type="entry name" value="Ski2/MTR4_C"/>
</dbReference>
<dbReference type="InterPro" id="IPR027417">
    <property type="entry name" value="P-loop_NTPase"/>
</dbReference>
<dbReference type="Pfam" id="PF17911">
    <property type="entry name" value="Ski2_N"/>
    <property type="match status" value="1"/>
</dbReference>
<dbReference type="Pfam" id="PF13234">
    <property type="entry name" value="MTR4_beta-barrel"/>
    <property type="match status" value="1"/>
</dbReference>
<dbReference type="InterPro" id="IPR014001">
    <property type="entry name" value="Helicase_ATP-bd"/>
</dbReference>
<dbReference type="CDD" id="cd18795">
    <property type="entry name" value="SF2_C_Ski2"/>
    <property type="match status" value="1"/>
</dbReference>
<keyword evidence="6" id="KW-0347">Helicase</keyword>
<evidence type="ECO:0000256" key="6">
    <source>
        <dbReference type="ARBA" id="ARBA00022806"/>
    </source>
</evidence>
<evidence type="ECO:0000256" key="7">
    <source>
        <dbReference type="ARBA" id="ARBA00022840"/>
    </source>
</evidence>
<dbReference type="PIRSF" id="PIRSF005198">
    <property type="entry name" value="Antiviral_helicase_SKI2"/>
    <property type="match status" value="1"/>
</dbReference>
<gene>
    <name evidence="12" type="ORF">FWILDA_LOCUS6084</name>
</gene>
<feature type="domain" description="Helicase C-terminal" evidence="11">
    <location>
        <begin position="483"/>
        <end position="656"/>
    </location>
</feature>
<dbReference type="SMART" id="SM01142">
    <property type="entry name" value="DSHCT"/>
    <property type="match status" value="1"/>
</dbReference>
<feature type="non-terminal residue" evidence="12">
    <location>
        <position position="1"/>
    </location>
</feature>
<dbReference type="Pfam" id="PF08148">
    <property type="entry name" value="DSHCT"/>
    <property type="match status" value="1"/>
</dbReference>
<dbReference type="InterPro" id="IPR048392">
    <property type="entry name" value="MTR4-like_stalk"/>
</dbReference>
<dbReference type="EMBL" id="CAMKVN010001065">
    <property type="protein sequence ID" value="CAI2173435.1"/>
    <property type="molecule type" value="Genomic_DNA"/>
</dbReference>
<dbReference type="GO" id="GO:0005524">
    <property type="term" value="F:ATP binding"/>
    <property type="evidence" value="ECO:0007669"/>
    <property type="project" value="UniProtKB-KW"/>
</dbReference>
<dbReference type="InterPro" id="IPR050699">
    <property type="entry name" value="RNA-DNA_Helicase"/>
</dbReference>
<evidence type="ECO:0000256" key="2">
    <source>
        <dbReference type="ARBA" id="ARBA00010140"/>
    </source>
</evidence>
<dbReference type="FunFam" id="3.40.50.300:FF:000354">
    <property type="entry name" value="ATP-dependent RNA helicase SKI2"/>
    <property type="match status" value="1"/>
</dbReference>
<dbReference type="PANTHER" id="PTHR12131">
    <property type="entry name" value="ATP-DEPENDENT RNA AND DNA HELICASE"/>
    <property type="match status" value="1"/>
</dbReference>
<comment type="subcellular location">
    <subcellularLocation>
        <location evidence="1">Cytoplasm</location>
    </subcellularLocation>
</comment>
<dbReference type="Gene3D" id="1.10.3380.30">
    <property type="match status" value="1"/>
</dbReference>
<dbReference type="Gene3D" id="1.20.1500.20">
    <property type="match status" value="1"/>
</dbReference>
<evidence type="ECO:0000259" key="10">
    <source>
        <dbReference type="PROSITE" id="PS51192"/>
    </source>
</evidence>
<dbReference type="OrthoDB" id="64767at2759"/>
<protein>
    <submittedName>
        <fullName evidence="12">4560_t:CDS:1</fullName>
    </submittedName>
</protein>
<proteinExistence type="inferred from homology"/>
<reference evidence="12" key="1">
    <citation type="submission" date="2022-08" db="EMBL/GenBank/DDBJ databases">
        <authorList>
            <person name="Kallberg Y."/>
            <person name="Tangrot J."/>
            <person name="Rosling A."/>
        </authorList>
    </citation>
    <scope>NUCLEOTIDE SEQUENCE</scope>
    <source>
        <strain evidence="12">Wild A</strain>
    </source>
</reference>
<organism evidence="12 13">
    <name type="scientific">Funneliformis geosporum</name>
    <dbReference type="NCBI Taxonomy" id="1117311"/>
    <lineage>
        <taxon>Eukaryota</taxon>
        <taxon>Fungi</taxon>
        <taxon>Fungi incertae sedis</taxon>
        <taxon>Mucoromycota</taxon>
        <taxon>Glomeromycotina</taxon>
        <taxon>Glomeromycetes</taxon>
        <taxon>Glomerales</taxon>
        <taxon>Glomeraceae</taxon>
        <taxon>Funneliformis</taxon>
    </lineage>
</organism>
<keyword evidence="13" id="KW-1185">Reference proteome</keyword>
<dbReference type="AlphaFoldDB" id="A0A9W4SLH4"/>
<keyword evidence="3" id="KW-0963">Cytoplasm</keyword>
<dbReference type="Pfam" id="PF21408">
    <property type="entry name" value="MTR4-like_stalk"/>
    <property type="match status" value="1"/>
</dbReference>
<dbReference type="SMART" id="SM00490">
    <property type="entry name" value="HELICc"/>
    <property type="match status" value="1"/>
</dbReference>
<feature type="domain" description="Helicase ATP-binding" evidence="10">
    <location>
        <begin position="260"/>
        <end position="407"/>
    </location>
</feature>
<dbReference type="InterPro" id="IPR040801">
    <property type="entry name" value="Ski2_N"/>
</dbReference>
<dbReference type="FunFam" id="1.10.3380.30:FF:000001">
    <property type="entry name" value="Ski2 ATP-dependent RNA helicase"/>
    <property type="match status" value="1"/>
</dbReference>
<keyword evidence="5" id="KW-0378">Hydrolase</keyword>
<dbReference type="GO" id="GO:0016787">
    <property type="term" value="F:hydrolase activity"/>
    <property type="evidence" value="ECO:0007669"/>
    <property type="project" value="UniProtKB-KW"/>
</dbReference>
<comment type="similarity">
    <text evidence="2">Belongs to the helicase family. SKI2 subfamily.</text>
</comment>
<evidence type="ECO:0000313" key="12">
    <source>
        <dbReference type="EMBL" id="CAI2173435.1"/>
    </source>
</evidence>
<comment type="caution">
    <text evidence="12">The sequence shown here is derived from an EMBL/GenBank/DDBJ whole genome shotgun (WGS) entry which is preliminary data.</text>
</comment>
<evidence type="ECO:0000256" key="3">
    <source>
        <dbReference type="ARBA" id="ARBA00022490"/>
    </source>
</evidence>
<feature type="compositionally biased region" description="Gly residues" evidence="9">
    <location>
        <begin position="464"/>
        <end position="476"/>
    </location>
</feature>
<keyword evidence="7" id="KW-0067">ATP-binding</keyword>
<dbReference type="GO" id="GO:0055087">
    <property type="term" value="C:Ski complex"/>
    <property type="evidence" value="ECO:0007669"/>
    <property type="project" value="TreeGrafter"/>
</dbReference>
<dbReference type="InterPro" id="IPR011545">
    <property type="entry name" value="DEAD/DEAH_box_helicase_dom"/>
</dbReference>
<dbReference type="InterPro" id="IPR001650">
    <property type="entry name" value="Helicase_C-like"/>
</dbReference>
<dbReference type="Pfam" id="PF00271">
    <property type="entry name" value="Helicase_C"/>
    <property type="match status" value="1"/>
</dbReference>
<dbReference type="InterPro" id="IPR025696">
    <property type="entry name" value="Beta-barrel_MTR4"/>
</dbReference>
<dbReference type="GO" id="GO:0070478">
    <property type="term" value="P:nuclear-transcribed mRNA catabolic process, 3'-5' exonucleolytic nonsense-mediated decay"/>
    <property type="evidence" value="ECO:0007669"/>
    <property type="project" value="TreeGrafter"/>
</dbReference>
<dbReference type="SUPFAM" id="SSF52540">
    <property type="entry name" value="P-loop containing nucleoside triphosphate hydrolases"/>
    <property type="match status" value="1"/>
</dbReference>
<dbReference type="Gene3D" id="3.40.50.300">
    <property type="entry name" value="P-loop containing nucleotide triphosphate hydrolases"/>
    <property type="match status" value="2"/>
</dbReference>
<dbReference type="PROSITE" id="PS51192">
    <property type="entry name" value="HELICASE_ATP_BIND_1"/>
    <property type="match status" value="1"/>
</dbReference>
<dbReference type="InterPro" id="IPR016438">
    <property type="entry name" value="SKI2-like"/>
</dbReference>
<dbReference type="Proteomes" id="UP001153678">
    <property type="component" value="Unassembled WGS sequence"/>
</dbReference>
<keyword evidence="8" id="KW-0694">RNA-binding</keyword>
<evidence type="ECO:0000256" key="1">
    <source>
        <dbReference type="ARBA" id="ARBA00004496"/>
    </source>
</evidence>